<dbReference type="AlphaFoldDB" id="A0A9N7Z397"/>
<reference evidence="1" key="1">
    <citation type="submission" date="2020-03" db="EMBL/GenBank/DDBJ databases">
        <authorList>
            <person name="Weist P."/>
        </authorList>
    </citation>
    <scope>NUCLEOTIDE SEQUENCE</scope>
</reference>
<evidence type="ECO:0000313" key="1">
    <source>
        <dbReference type="EMBL" id="CAB1448250.1"/>
    </source>
</evidence>
<keyword evidence="2" id="KW-1185">Reference proteome</keyword>
<proteinExistence type="predicted"/>
<sequence>MKTELKKMGRRLIMKDKEPQAVIERKTEELSEYKKKVEDVDREREVISTSQSQKTALVHKNDELMAKLKTAQTQILETDCCNLKVNFIESLGGGSRRISSALKESRSWSVW</sequence>
<comment type="caution">
    <text evidence="1">The sequence shown here is derived from an EMBL/GenBank/DDBJ whole genome shotgun (WGS) entry which is preliminary data.</text>
</comment>
<dbReference type="EMBL" id="CADEAL010003971">
    <property type="protein sequence ID" value="CAB1448250.1"/>
    <property type="molecule type" value="Genomic_DNA"/>
</dbReference>
<protein>
    <submittedName>
        <fullName evidence="1">Uncharacterized protein</fullName>
    </submittedName>
</protein>
<dbReference type="Proteomes" id="UP001153269">
    <property type="component" value="Unassembled WGS sequence"/>
</dbReference>
<organism evidence="1 2">
    <name type="scientific">Pleuronectes platessa</name>
    <name type="common">European plaice</name>
    <dbReference type="NCBI Taxonomy" id="8262"/>
    <lineage>
        <taxon>Eukaryota</taxon>
        <taxon>Metazoa</taxon>
        <taxon>Chordata</taxon>
        <taxon>Craniata</taxon>
        <taxon>Vertebrata</taxon>
        <taxon>Euteleostomi</taxon>
        <taxon>Actinopterygii</taxon>
        <taxon>Neopterygii</taxon>
        <taxon>Teleostei</taxon>
        <taxon>Neoteleostei</taxon>
        <taxon>Acanthomorphata</taxon>
        <taxon>Carangaria</taxon>
        <taxon>Pleuronectiformes</taxon>
        <taxon>Pleuronectoidei</taxon>
        <taxon>Pleuronectidae</taxon>
        <taxon>Pleuronectes</taxon>
    </lineage>
</organism>
<evidence type="ECO:0000313" key="2">
    <source>
        <dbReference type="Proteomes" id="UP001153269"/>
    </source>
</evidence>
<name>A0A9N7Z397_PLEPL</name>
<gene>
    <name evidence="1" type="ORF">PLEPLA_LOCUS35907</name>
</gene>
<accession>A0A9N7Z397</accession>